<dbReference type="GO" id="GO:0005634">
    <property type="term" value="C:nucleus"/>
    <property type="evidence" value="ECO:0007669"/>
    <property type="project" value="TreeGrafter"/>
</dbReference>
<sequence length="275" mass="29852">MDRRAESWHLTEAGSPLLKTTKAIFGQSLSGISNYAKILVIYGSAPPCSDLVRGFRDIISGAFIDVSPPFSPAALRYELGDHHEYDFVEGTVLWPAAPEIKHHLSSDDETFAYFEPSSPSSVFSALQDLEAYVEEEGPFDGILAFSHGATLAASFLIYKSQQRRTQKQLALGFKCAIFISGAPPVEFGGLREDGTTGSLHDLSDGELISVPTVHIWGRKDNSVASPLSDITALYSQRITCLHDGGHEVPGPETKKALTDSVKAIRRVIDMAIAMP</sequence>
<accession>A0A2B7YQA3</accession>
<keyword evidence="4" id="KW-1185">Reference proteome</keyword>
<feature type="domain" description="Serine hydrolase" evidence="2">
    <location>
        <begin position="74"/>
        <end position="250"/>
    </location>
</feature>
<dbReference type="InterPro" id="IPR050593">
    <property type="entry name" value="LovG"/>
</dbReference>
<evidence type="ECO:0000313" key="4">
    <source>
        <dbReference type="Proteomes" id="UP000224634"/>
    </source>
</evidence>
<dbReference type="Pfam" id="PF03959">
    <property type="entry name" value="FSH1"/>
    <property type="match status" value="1"/>
</dbReference>
<dbReference type="STRING" id="1447883.A0A2B7YQA3"/>
<name>A0A2B7YQA3_POLH7</name>
<gene>
    <name evidence="3" type="ORF">AJ80_02104</name>
</gene>
<comment type="caution">
    <text evidence="3">The sequence shown here is derived from an EMBL/GenBank/DDBJ whole genome shotgun (WGS) entry which is preliminary data.</text>
</comment>
<organism evidence="3 4">
    <name type="scientific">Polytolypa hystricis (strain UAMH7299)</name>
    <dbReference type="NCBI Taxonomy" id="1447883"/>
    <lineage>
        <taxon>Eukaryota</taxon>
        <taxon>Fungi</taxon>
        <taxon>Dikarya</taxon>
        <taxon>Ascomycota</taxon>
        <taxon>Pezizomycotina</taxon>
        <taxon>Eurotiomycetes</taxon>
        <taxon>Eurotiomycetidae</taxon>
        <taxon>Onygenales</taxon>
        <taxon>Onygenales incertae sedis</taxon>
        <taxon>Polytolypa</taxon>
    </lineage>
</organism>
<evidence type="ECO:0000259" key="2">
    <source>
        <dbReference type="Pfam" id="PF03959"/>
    </source>
</evidence>
<dbReference type="SUPFAM" id="SSF53474">
    <property type="entry name" value="alpha/beta-Hydrolases"/>
    <property type="match status" value="1"/>
</dbReference>
<protein>
    <recommendedName>
        <fullName evidence="2">Serine hydrolase domain-containing protein</fullName>
    </recommendedName>
</protein>
<keyword evidence="1" id="KW-0378">Hydrolase</keyword>
<dbReference type="PANTHER" id="PTHR48070:SF7">
    <property type="entry name" value="SERINE HYDROLASE FSH DOMAIN-CONTAINING PROTEIN-RELATED"/>
    <property type="match status" value="1"/>
</dbReference>
<dbReference type="OrthoDB" id="414698at2759"/>
<dbReference type="EMBL" id="PDNA01000019">
    <property type="protein sequence ID" value="PGH23856.1"/>
    <property type="molecule type" value="Genomic_DNA"/>
</dbReference>
<dbReference type="InterPro" id="IPR005645">
    <property type="entry name" value="FSH-like_dom"/>
</dbReference>
<evidence type="ECO:0000313" key="3">
    <source>
        <dbReference type="EMBL" id="PGH23856.1"/>
    </source>
</evidence>
<dbReference type="Gene3D" id="3.40.50.1820">
    <property type="entry name" value="alpha/beta hydrolase"/>
    <property type="match status" value="1"/>
</dbReference>
<dbReference type="GO" id="GO:0019748">
    <property type="term" value="P:secondary metabolic process"/>
    <property type="evidence" value="ECO:0007669"/>
    <property type="project" value="TreeGrafter"/>
</dbReference>
<evidence type="ECO:0000256" key="1">
    <source>
        <dbReference type="ARBA" id="ARBA00022801"/>
    </source>
</evidence>
<dbReference type="GO" id="GO:0016787">
    <property type="term" value="F:hydrolase activity"/>
    <property type="evidence" value="ECO:0007669"/>
    <property type="project" value="UniProtKB-KW"/>
</dbReference>
<dbReference type="InterPro" id="IPR029058">
    <property type="entry name" value="AB_hydrolase_fold"/>
</dbReference>
<reference evidence="3 4" key="1">
    <citation type="submission" date="2017-10" db="EMBL/GenBank/DDBJ databases">
        <title>Comparative genomics in systemic dimorphic fungi from Ajellomycetaceae.</title>
        <authorList>
            <person name="Munoz J.F."/>
            <person name="Mcewen J.G."/>
            <person name="Clay O.K."/>
            <person name="Cuomo C.A."/>
        </authorList>
    </citation>
    <scope>NUCLEOTIDE SEQUENCE [LARGE SCALE GENOMIC DNA]</scope>
    <source>
        <strain evidence="3 4">UAMH7299</strain>
    </source>
</reference>
<proteinExistence type="predicted"/>
<dbReference type="PANTHER" id="PTHR48070">
    <property type="entry name" value="ESTERASE OVCA2"/>
    <property type="match status" value="1"/>
</dbReference>
<dbReference type="AlphaFoldDB" id="A0A2B7YQA3"/>
<dbReference type="GO" id="GO:0005737">
    <property type="term" value="C:cytoplasm"/>
    <property type="evidence" value="ECO:0007669"/>
    <property type="project" value="TreeGrafter"/>
</dbReference>
<dbReference type="Proteomes" id="UP000224634">
    <property type="component" value="Unassembled WGS sequence"/>
</dbReference>